<accession>A0ABR4XMX4</accession>
<dbReference type="Pfam" id="PF11888">
    <property type="entry name" value="DUF3408"/>
    <property type="match status" value="1"/>
</dbReference>
<proteinExistence type="predicted"/>
<dbReference type="RefSeq" id="WP_036790570.1">
    <property type="nucleotide sequence ID" value="NZ_JQZV01000010.1"/>
</dbReference>
<evidence type="ECO:0000313" key="3">
    <source>
        <dbReference type="Proteomes" id="UP000030101"/>
    </source>
</evidence>
<dbReference type="InterPro" id="IPR021823">
    <property type="entry name" value="DUF3408"/>
</dbReference>
<dbReference type="Proteomes" id="UP000030101">
    <property type="component" value="Unassembled WGS sequence"/>
</dbReference>
<evidence type="ECO:0000256" key="1">
    <source>
        <dbReference type="SAM" id="MobiDB-lite"/>
    </source>
</evidence>
<feature type="region of interest" description="Disordered" evidence="1">
    <location>
        <begin position="52"/>
        <end position="87"/>
    </location>
</feature>
<keyword evidence="3" id="KW-1185">Reference proteome</keyword>
<comment type="caution">
    <text evidence="2">The sequence shown here is derived from an EMBL/GenBank/DDBJ whole genome shotgun (WGS) entry which is preliminary data.</text>
</comment>
<reference evidence="2 3" key="1">
    <citation type="submission" date="2014-08" db="EMBL/GenBank/DDBJ databases">
        <title>Porphyromonas canoris strain:OH2762 Genome sequencing.</title>
        <authorList>
            <person name="Wallis C."/>
            <person name="Deusch O."/>
            <person name="O'Flynn C."/>
            <person name="Davis I."/>
            <person name="Jospin G."/>
            <person name="Darling A.E."/>
            <person name="Coil D.A."/>
            <person name="Alexiev A."/>
            <person name="Horsfall A."/>
            <person name="Kirkwood N."/>
            <person name="Harris S."/>
            <person name="Eisen J.A."/>
        </authorList>
    </citation>
    <scope>NUCLEOTIDE SEQUENCE [LARGE SCALE GENOMIC DNA]</scope>
    <source>
        <strain evidence="3">COT-108 OH2762</strain>
    </source>
</reference>
<name>A0ABR4XMX4_9PORP</name>
<dbReference type="EMBL" id="JQZV01000010">
    <property type="protein sequence ID" value="KGN92420.1"/>
    <property type="molecule type" value="Genomic_DNA"/>
</dbReference>
<gene>
    <name evidence="2" type="ORF">HQ43_05205</name>
</gene>
<evidence type="ECO:0000313" key="2">
    <source>
        <dbReference type="EMBL" id="KGN92420.1"/>
    </source>
</evidence>
<sequence length="170" mass="19242">MSSITEKRQKILSKKLQEMGDIGVSKRSAEESPFFDQPIKLGTEEAIEVVSPEEEDVLTAEPSVHRDMPIPTEEAPAQPAKRKTDATSCGLSFEEYEARFFVPSRDARGKVGFTIHWEVLQTLRDVLNDVRSRATLTSYIENIILEHLKEHQAMLNKVAAQHKRNPTINL</sequence>
<protein>
    <submittedName>
        <fullName evidence="2">Conjugal transfer protein TraC</fullName>
    </submittedName>
</protein>
<organism evidence="2 3">
    <name type="scientific">Porphyromonas canoris</name>
    <dbReference type="NCBI Taxonomy" id="36875"/>
    <lineage>
        <taxon>Bacteria</taxon>
        <taxon>Pseudomonadati</taxon>
        <taxon>Bacteroidota</taxon>
        <taxon>Bacteroidia</taxon>
        <taxon>Bacteroidales</taxon>
        <taxon>Porphyromonadaceae</taxon>
        <taxon>Porphyromonas</taxon>
    </lineage>
</organism>